<dbReference type="Proteomes" id="UP001204798">
    <property type="component" value="Unassembled WGS sequence"/>
</dbReference>
<reference evidence="8 9" key="1">
    <citation type="submission" date="2022-08" db="EMBL/GenBank/DDBJ databases">
        <title>Bacterial and archaeal communities from various locations to study Microbial Dark Matter (Phase II).</title>
        <authorList>
            <person name="Stepanauskas R."/>
        </authorList>
    </citation>
    <scope>NUCLEOTIDE SEQUENCE [LARGE SCALE GENOMIC DNA]</scope>
    <source>
        <strain evidence="8 9">PD1</strain>
    </source>
</reference>
<dbReference type="PROSITE" id="PS01063">
    <property type="entry name" value="SIGMA70_ECF"/>
    <property type="match status" value="1"/>
</dbReference>
<keyword evidence="3 6" id="KW-0731">Sigma factor</keyword>
<dbReference type="InterPro" id="IPR013325">
    <property type="entry name" value="RNA_pol_sigma_r2"/>
</dbReference>
<dbReference type="InterPro" id="IPR013249">
    <property type="entry name" value="RNA_pol_sigma70_r4_t2"/>
</dbReference>
<evidence type="ECO:0000313" key="8">
    <source>
        <dbReference type="EMBL" id="MCS3920394.1"/>
    </source>
</evidence>
<dbReference type="PANTHER" id="PTHR43133:SF51">
    <property type="entry name" value="RNA POLYMERASE SIGMA FACTOR"/>
    <property type="match status" value="1"/>
</dbReference>
<keyword evidence="2 6" id="KW-0805">Transcription regulation</keyword>
<dbReference type="PROSITE" id="PS00622">
    <property type="entry name" value="HTH_LUXR_1"/>
    <property type="match status" value="1"/>
</dbReference>
<evidence type="ECO:0000256" key="3">
    <source>
        <dbReference type="ARBA" id="ARBA00023082"/>
    </source>
</evidence>
<evidence type="ECO:0000256" key="2">
    <source>
        <dbReference type="ARBA" id="ARBA00023015"/>
    </source>
</evidence>
<gene>
    <name evidence="8" type="ORF">M2350_002823</name>
</gene>
<dbReference type="CDD" id="cd06171">
    <property type="entry name" value="Sigma70_r4"/>
    <property type="match status" value="1"/>
</dbReference>
<accession>A0ABT2ERW1</accession>
<dbReference type="InterPro" id="IPR036388">
    <property type="entry name" value="WH-like_DNA-bd_sf"/>
</dbReference>
<dbReference type="SUPFAM" id="SSF88946">
    <property type="entry name" value="Sigma2 domain of RNA polymerase sigma factors"/>
    <property type="match status" value="1"/>
</dbReference>
<dbReference type="InterPro" id="IPR013324">
    <property type="entry name" value="RNA_pol_sigma_r3/r4-like"/>
</dbReference>
<comment type="similarity">
    <text evidence="1 6">Belongs to the sigma-70 factor family. ECF subfamily.</text>
</comment>
<dbReference type="InterPro" id="IPR014284">
    <property type="entry name" value="RNA_pol_sigma-70_dom"/>
</dbReference>
<name>A0ABT2ERW1_9BACT</name>
<comment type="caution">
    <text evidence="8">The sequence shown here is derived from an EMBL/GenBank/DDBJ whole genome shotgun (WGS) entry which is preliminary data.</text>
</comment>
<evidence type="ECO:0000259" key="7">
    <source>
        <dbReference type="PROSITE" id="PS00622"/>
    </source>
</evidence>
<keyword evidence="9" id="KW-1185">Reference proteome</keyword>
<feature type="domain" description="HTH luxR-type" evidence="7">
    <location>
        <begin position="156"/>
        <end position="183"/>
    </location>
</feature>
<evidence type="ECO:0000256" key="6">
    <source>
        <dbReference type="RuleBase" id="RU000716"/>
    </source>
</evidence>
<sequence length="206" mass="24233">MDERYLLERAKQGDYDAFMQLIEPHEQRLYNLALRITGSREDAEDVLQDTLLSALEHLHDFRGESAFGTWLYRIAMHNAFRVLRRRRGSETVSLEDLIAERDEENGETVPHPEFIAEWRDPAEIAEQNELRRILDEAIQQLPESYRAVFLLRDVEGLSTKEVAEVLGISEGNVKVRLLRARLKLREILSRYFGDETKRVTHKHRHR</sequence>
<dbReference type="PANTHER" id="PTHR43133">
    <property type="entry name" value="RNA POLYMERASE ECF-TYPE SIGMA FACTO"/>
    <property type="match status" value="1"/>
</dbReference>
<keyword evidence="5 6" id="KW-0804">Transcription</keyword>
<evidence type="ECO:0000256" key="4">
    <source>
        <dbReference type="ARBA" id="ARBA00023125"/>
    </source>
</evidence>
<dbReference type="InterPro" id="IPR007627">
    <property type="entry name" value="RNA_pol_sigma70_r2"/>
</dbReference>
<evidence type="ECO:0000256" key="5">
    <source>
        <dbReference type="ARBA" id="ARBA00023163"/>
    </source>
</evidence>
<keyword evidence="4 6" id="KW-0238">DNA-binding</keyword>
<protein>
    <recommendedName>
        <fullName evidence="6">RNA polymerase sigma factor</fullName>
    </recommendedName>
</protein>
<dbReference type="RefSeq" id="WP_259099491.1">
    <property type="nucleotide sequence ID" value="NZ_CP130454.1"/>
</dbReference>
<organism evidence="8 9">
    <name type="scientific">Candidatus Fervidibacter sacchari</name>
    <dbReference type="NCBI Taxonomy" id="1448929"/>
    <lineage>
        <taxon>Bacteria</taxon>
        <taxon>Candidatus Fervidibacterota</taxon>
        <taxon>Candidatus Fervidibacter</taxon>
    </lineage>
</organism>
<dbReference type="SUPFAM" id="SSF88659">
    <property type="entry name" value="Sigma3 and sigma4 domains of RNA polymerase sigma factors"/>
    <property type="match status" value="1"/>
</dbReference>
<dbReference type="EMBL" id="JANUCP010000005">
    <property type="protein sequence ID" value="MCS3920394.1"/>
    <property type="molecule type" value="Genomic_DNA"/>
</dbReference>
<dbReference type="Gene3D" id="1.10.1740.10">
    <property type="match status" value="1"/>
</dbReference>
<dbReference type="InterPro" id="IPR000838">
    <property type="entry name" value="RNA_pol_sigma70_ECF_CS"/>
</dbReference>
<proteinExistence type="inferred from homology"/>
<evidence type="ECO:0000313" key="9">
    <source>
        <dbReference type="Proteomes" id="UP001204798"/>
    </source>
</evidence>
<dbReference type="Pfam" id="PF08281">
    <property type="entry name" value="Sigma70_r4_2"/>
    <property type="match status" value="1"/>
</dbReference>
<evidence type="ECO:0000256" key="1">
    <source>
        <dbReference type="ARBA" id="ARBA00010641"/>
    </source>
</evidence>
<dbReference type="InterPro" id="IPR039425">
    <property type="entry name" value="RNA_pol_sigma-70-like"/>
</dbReference>
<dbReference type="InterPro" id="IPR000792">
    <property type="entry name" value="Tscrpt_reg_LuxR_C"/>
</dbReference>
<dbReference type="NCBIfam" id="TIGR02937">
    <property type="entry name" value="sigma70-ECF"/>
    <property type="match status" value="1"/>
</dbReference>
<dbReference type="Gene3D" id="1.10.10.10">
    <property type="entry name" value="Winged helix-like DNA-binding domain superfamily/Winged helix DNA-binding domain"/>
    <property type="match status" value="1"/>
</dbReference>
<dbReference type="Pfam" id="PF04542">
    <property type="entry name" value="Sigma70_r2"/>
    <property type="match status" value="1"/>
</dbReference>